<evidence type="ECO:0000256" key="6">
    <source>
        <dbReference type="ARBA" id="ARBA00023163"/>
    </source>
</evidence>
<dbReference type="PANTHER" id="PTHR37461">
    <property type="entry name" value="ANTI-SIGMA-K FACTOR RSKA"/>
    <property type="match status" value="1"/>
</dbReference>
<evidence type="ECO:0000256" key="1">
    <source>
        <dbReference type="ARBA" id="ARBA00004167"/>
    </source>
</evidence>
<reference evidence="8 9" key="1">
    <citation type="submission" date="2020-03" db="EMBL/GenBank/DDBJ databases">
        <title>WGS of actinomycetes isolated from Thailand.</title>
        <authorList>
            <person name="Thawai C."/>
        </authorList>
    </citation>
    <scope>NUCLEOTIDE SEQUENCE [LARGE SCALE GENOMIC DNA]</scope>
    <source>
        <strain evidence="8 9">NBRC 13905</strain>
    </source>
</reference>
<comment type="caution">
    <text evidence="8">The sequence shown here is derived from an EMBL/GenBank/DDBJ whole genome shotgun (WGS) entry which is preliminary data.</text>
</comment>
<evidence type="ECO:0000313" key="8">
    <source>
        <dbReference type="EMBL" id="NJP14535.1"/>
    </source>
</evidence>
<protein>
    <submittedName>
        <fullName evidence="8">Anti-sigma factor</fullName>
    </submittedName>
</protein>
<keyword evidence="3" id="KW-1133">Transmembrane helix</keyword>
<evidence type="ECO:0000313" key="9">
    <source>
        <dbReference type="Proteomes" id="UP000635996"/>
    </source>
</evidence>
<evidence type="ECO:0000256" key="4">
    <source>
        <dbReference type="ARBA" id="ARBA00023015"/>
    </source>
</evidence>
<dbReference type="InterPro" id="IPR041916">
    <property type="entry name" value="Anti_sigma_zinc_sf"/>
</dbReference>
<organism evidence="8 9">
    <name type="scientific">Streptomyces thermoviolaceus subsp. thermoviolaceus</name>
    <dbReference type="NCBI Taxonomy" id="66860"/>
    <lineage>
        <taxon>Bacteria</taxon>
        <taxon>Bacillati</taxon>
        <taxon>Actinomycetota</taxon>
        <taxon>Actinomycetes</taxon>
        <taxon>Kitasatosporales</taxon>
        <taxon>Streptomycetaceae</taxon>
        <taxon>Streptomyces</taxon>
    </lineage>
</organism>
<dbReference type="PANTHER" id="PTHR37461:SF1">
    <property type="entry name" value="ANTI-SIGMA-K FACTOR RSKA"/>
    <property type="match status" value="1"/>
</dbReference>
<feature type="domain" description="Putative zinc-finger" evidence="7">
    <location>
        <begin position="10"/>
        <end position="39"/>
    </location>
</feature>
<name>A0ABX0YTX1_STRTL</name>
<keyword evidence="2" id="KW-0812">Transmembrane</keyword>
<evidence type="ECO:0000259" key="7">
    <source>
        <dbReference type="Pfam" id="PF13490"/>
    </source>
</evidence>
<dbReference type="InterPro" id="IPR027383">
    <property type="entry name" value="Znf_put"/>
</dbReference>
<evidence type="ECO:0000256" key="5">
    <source>
        <dbReference type="ARBA" id="ARBA00023136"/>
    </source>
</evidence>
<evidence type="ECO:0000256" key="3">
    <source>
        <dbReference type="ARBA" id="ARBA00022989"/>
    </source>
</evidence>
<sequence>MSTRQHPQGELLGGYVLGILDPDERTEVERHTDVCEVCRRELTDLREMEAALGEVPPEMFLDGPPEGGDLLLQRVLRRARDEQTAVWRRRSVRIGLGVAASAAVLFAGGYLAGQQGTSGANTEAADSPAVSASASQASVRVVSATDAATKARMTVRLTPASGWVRLSAKVGGVPVGEHCRLVVVGENGERETAGSWVVPPGATQDPGKGKDTELEGSAAIAPNHVQSVAIVNEEGEQYVSVSL</sequence>
<keyword evidence="6" id="KW-0804">Transcription</keyword>
<dbReference type="Gene3D" id="1.10.10.1320">
    <property type="entry name" value="Anti-sigma factor, zinc-finger domain"/>
    <property type="match status" value="1"/>
</dbReference>
<evidence type="ECO:0000256" key="2">
    <source>
        <dbReference type="ARBA" id="ARBA00022692"/>
    </source>
</evidence>
<accession>A0ABX0YTX1</accession>
<keyword evidence="5" id="KW-0472">Membrane</keyword>
<gene>
    <name evidence="8" type="ORF">HCJ95_09560</name>
</gene>
<keyword evidence="4" id="KW-0805">Transcription regulation</keyword>
<dbReference type="Pfam" id="PF13490">
    <property type="entry name" value="zf-HC2"/>
    <property type="match status" value="1"/>
</dbReference>
<comment type="subcellular location">
    <subcellularLocation>
        <location evidence="1">Membrane</location>
        <topology evidence="1">Single-pass membrane protein</topology>
    </subcellularLocation>
</comment>
<keyword evidence="9" id="KW-1185">Reference proteome</keyword>
<dbReference type="InterPro" id="IPR051474">
    <property type="entry name" value="Anti-sigma-K/W_factor"/>
</dbReference>
<dbReference type="EMBL" id="JAATEL010000008">
    <property type="protein sequence ID" value="NJP14535.1"/>
    <property type="molecule type" value="Genomic_DNA"/>
</dbReference>
<dbReference type="Proteomes" id="UP000635996">
    <property type="component" value="Unassembled WGS sequence"/>
</dbReference>
<proteinExistence type="predicted"/>
<dbReference type="RefSeq" id="WP_168131369.1">
    <property type="nucleotide sequence ID" value="NZ_BMVZ01000009.1"/>
</dbReference>